<sequence length="156" mass="17650">MRKDIIILEADIERLDLEIKEKASKKATALARMQSRIFLEQIFSPYINGVCKVLEVSPVEGLRKLILDDKTVGKLAKENPEVVSEFISLPEMKVLIAIASPLKNVSEEWIEEKMDVLFEVMSEIRPELAKIIVDTPGGTLWFYNSLTGLRDILFGS</sequence>
<gene>
    <name evidence="1" type="ORF">LCGC14_1772570</name>
</gene>
<accession>A0A0F9GXU0</accession>
<dbReference type="EMBL" id="LAZR01016643">
    <property type="protein sequence ID" value="KKM03625.1"/>
    <property type="molecule type" value="Genomic_DNA"/>
</dbReference>
<proteinExistence type="predicted"/>
<protein>
    <submittedName>
        <fullName evidence="1">Uncharacterized protein</fullName>
    </submittedName>
</protein>
<dbReference type="AlphaFoldDB" id="A0A0F9GXU0"/>
<evidence type="ECO:0000313" key="1">
    <source>
        <dbReference type="EMBL" id="KKM03625.1"/>
    </source>
</evidence>
<reference evidence="1" key="1">
    <citation type="journal article" date="2015" name="Nature">
        <title>Complex archaea that bridge the gap between prokaryotes and eukaryotes.</title>
        <authorList>
            <person name="Spang A."/>
            <person name="Saw J.H."/>
            <person name="Jorgensen S.L."/>
            <person name="Zaremba-Niedzwiedzka K."/>
            <person name="Martijn J."/>
            <person name="Lind A.E."/>
            <person name="van Eijk R."/>
            <person name="Schleper C."/>
            <person name="Guy L."/>
            <person name="Ettema T.J."/>
        </authorList>
    </citation>
    <scope>NUCLEOTIDE SEQUENCE</scope>
</reference>
<organism evidence="1">
    <name type="scientific">marine sediment metagenome</name>
    <dbReference type="NCBI Taxonomy" id="412755"/>
    <lineage>
        <taxon>unclassified sequences</taxon>
        <taxon>metagenomes</taxon>
        <taxon>ecological metagenomes</taxon>
    </lineage>
</organism>
<name>A0A0F9GXU0_9ZZZZ</name>
<comment type="caution">
    <text evidence="1">The sequence shown here is derived from an EMBL/GenBank/DDBJ whole genome shotgun (WGS) entry which is preliminary data.</text>
</comment>